<keyword evidence="2" id="KW-0472">Membrane</keyword>
<dbReference type="PANTHER" id="PTHR40465">
    <property type="entry name" value="CHROMOSOME 1, WHOLE GENOME SHOTGUN SEQUENCE"/>
    <property type="match status" value="1"/>
</dbReference>
<dbReference type="Proteomes" id="UP000467700">
    <property type="component" value="Unassembled WGS sequence"/>
</dbReference>
<keyword evidence="5" id="KW-1185">Reference proteome</keyword>
<keyword evidence="2" id="KW-0812">Transmembrane</keyword>
<evidence type="ECO:0000256" key="2">
    <source>
        <dbReference type="SAM" id="Phobius"/>
    </source>
</evidence>
<dbReference type="EMBL" id="CACVBS010000036">
    <property type="protein sequence ID" value="CAA7262706.1"/>
    <property type="molecule type" value="Genomic_DNA"/>
</dbReference>
<feature type="transmembrane region" description="Helical" evidence="2">
    <location>
        <begin position="170"/>
        <end position="190"/>
    </location>
</feature>
<feature type="transmembrane region" description="Helical" evidence="2">
    <location>
        <begin position="126"/>
        <end position="150"/>
    </location>
</feature>
<feature type="transmembrane region" description="Helical" evidence="2">
    <location>
        <begin position="211"/>
        <end position="234"/>
    </location>
</feature>
<gene>
    <name evidence="4" type="ORF">AAE3_LOCUS4826</name>
</gene>
<dbReference type="Pfam" id="PF20152">
    <property type="entry name" value="DUF6534"/>
    <property type="match status" value="1"/>
</dbReference>
<evidence type="ECO:0000313" key="4">
    <source>
        <dbReference type="EMBL" id="CAA7262706.1"/>
    </source>
</evidence>
<accession>A0A8S0W9Z1</accession>
<evidence type="ECO:0000256" key="1">
    <source>
        <dbReference type="SAM" id="MobiDB-lite"/>
    </source>
</evidence>
<feature type="transmembrane region" description="Helical" evidence="2">
    <location>
        <begin position="240"/>
        <end position="260"/>
    </location>
</feature>
<feature type="transmembrane region" description="Helical" evidence="2">
    <location>
        <begin position="91"/>
        <end position="114"/>
    </location>
</feature>
<name>A0A8S0W9Z1_CYCAE</name>
<sequence length="320" mass="35335">MPAIPGTSIVIPVDSTMGACLIGSFLSCILYGLTLLQTYHYCCRYWGKDKLYIYILVATLTVLDTFGIILNIKGLWYYLIDNYGNVLSILFIDWTLAIFIIVTALTSILVQAFYSYRLWMISGKKMVALPVIIMLLGFVALALCIVYMVLMLRNGAILYIPTVTYLPTSALSLSLASDILITSSMTYVLMKHKGEVRIRQTRNTLRKLVMYTIYTGSLTIVCTTCALIIGQVLSHTEYNTIFFFPSGKFYVNSMLAFLNARDSLRGENSLISVSLSNMGNSTSGDSEMATGSESRGPRSNNSTIKFAPVPTVASVTSEGK</sequence>
<comment type="caution">
    <text evidence="4">The sequence shown here is derived from an EMBL/GenBank/DDBJ whole genome shotgun (WGS) entry which is preliminary data.</text>
</comment>
<feature type="compositionally biased region" description="Polar residues" evidence="1">
    <location>
        <begin position="281"/>
        <end position="304"/>
    </location>
</feature>
<proteinExistence type="predicted"/>
<feature type="domain" description="DUF6534" evidence="3">
    <location>
        <begin position="174"/>
        <end position="263"/>
    </location>
</feature>
<protein>
    <recommendedName>
        <fullName evidence="3">DUF6534 domain-containing protein</fullName>
    </recommendedName>
</protein>
<dbReference type="InterPro" id="IPR045339">
    <property type="entry name" value="DUF6534"/>
</dbReference>
<dbReference type="OrthoDB" id="3262409at2759"/>
<evidence type="ECO:0000313" key="5">
    <source>
        <dbReference type="Proteomes" id="UP000467700"/>
    </source>
</evidence>
<keyword evidence="2" id="KW-1133">Transmembrane helix</keyword>
<evidence type="ECO:0000259" key="3">
    <source>
        <dbReference type="Pfam" id="PF20152"/>
    </source>
</evidence>
<reference evidence="4 5" key="1">
    <citation type="submission" date="2020-01" db="EMBL/GenBank/DDBJ databases">
        <authorList>
            <person name="Gupta K D."/>
        </authorList>
    </citation>
    <scope>NUCLEOTIDE SEQUENCE [LARGE SCALE GENOMIC DNA]</scope>
</reference>
<feature type="region of interest" description="Disordered" evidence="1">
    <location>
        <begin position="281"/>
        <end position="320"/>
    </location>
</feature>
<dbReference type="PANTHER" id="PTHR40465:SF1">
    <property type="entry name" value="DUF6534 DOMAIN-CONTAINING PROTEIN"/>
    <property type="match status" value="1"/>
</dbReference>
<feature type="transmembrane region" description="Helical" evidence="2">
    <location>
        <begin position="51"/>
        <end position="79"/>
    </location>
</feature>
<organism evidence="4 5">
    <name type="scientific">Cyclocybe aegerita</name>
    <name type="common">Black poplar mushroom</name>
    <name type="synonym">Agrocybe aegerita</name>
    <dbReference type="NCBI Taxonomy" id="1973307"/>
    <lineage>
        <taxon>Eukaryota</taxon>
        <taxon>Fungi</taxon>
        <taxon>Dikarya</taxon>
        <taxon>Basidiomycota</taxon>
        <taxon>Agaricomycotina</taxon>
        <taxon>Agaricomycetes</taxon>
        <taxon>Agaricomycetidae</taxon>
        <taxon>Agaricales</taxon>
        <taxon>Agaricineae</taxon>
        <taxon>Bolbitiaceae</taxon>
        <taxon>Cyclocybe</taxon>
    </lineage>
</organism>
<dbReference type="AlphaFoldDB" id="A0A8S0W9Z1"/>
<feature type="transmembrane region" description="Helical" evidence="2">
    <location>
        <begin position="16"/>
        <end position="39"/>
    </location>
</feature>